<sequence>MVEYPLLTSEEVKSVPNIKSAIKRVKITQERTLRNASARSALRTTIKRFEEAVASANLDNARLALAKAVRALDKAAAKGLVHKNMASRKKSRLTRKLNKAAAQ</sequence>
<evidence type="ECO:0000256" key="9">
    <source>
        <dbReference type="SAM" id="MobiDB-lite"/>
    </source>
</evidence>
<evidence type="ECO:0000256" key="2">
    <source>
        <dbReference type="ARBA" id="ARBA00007634"/>
    </source>
</evidence>
<evidence type="ECO:0000256" key="1">
    <source>
        <dbReference type="ARBA" id="ARBA00003134"/>
    </source>
</evidence>
<dbReference type="GO" id="GO:0070181">
    <property type="term" value="F:small ribosomal subunit rRNA binding"/>
    <property type="evidence" value="ECO:0007669"/>
    <property type="project" value="TreeGrafter"/>
</dbReference>
<evidence type="ECO:0000256" key="7">
    <source>
        <dbReference type="ARBA" id="ARBA00035136"/>
    </source>
</evidence>
<proteinExistence type="inferred from homology"/>
<dbReference type="Gene3D" id="1.20.58.110">
    <property type="entry name" value="Ribosomal protein S20"/>
    <property type="match status" value="1"/>
</dbReference>
<comment type="caution">
    <text evidence="10">The sequence shown here is derived from an EMBL/GenBank/DDBJ whole genome shotgun (WGS) entry which is preliminary data.</text>
</comment>
<evidence type="ECO:0000256" key="3">
    <source>
        <dbReference type="ARBA" id="ARBA00022730"/>
    </source>
</evidence>
<dbReference type="HAMAP" id="MF_00500">
    <property type="entry name" value="Ribosomal_bS20"/>
    <property type="match status" value="1"/>
</dbReference>
<feature type="compositionally biased region" description="Basic residues" evidence="9">
    <location>
        <begin position="85"/>
        <end position="103"/>
    </location>
</feature>
<comment type="similarity">
    <text evidence="2 8">Belongs to the bacterial ribosomal protein bS20 family.</text>
</comment>
<evidence type="ECO:0000256" key="5">
    <source>
        <dbReference type="ARBA" id="ARBA00022980"/>
    </source>
</evidence>
<organism evidence="10 11">
    <name type="scientific">Heliophilum fasciatum</name>
    <dbReference type="NCBI Taxonomy" id="35700"/>
    <lineage>
        <taxon>Bacteria</taxon>
        <taxon>Bacillati</taxon>
        <taxon>Bacillota</taxon>
        <taxon>Clostridia</taxon>
        <taxon>Eubacteriales</taxon>
        <taxon>Heliobacteriaceae</taxon>
        <taxon>Heliophilum</taxon>
    </lineage>
</organism>
<evidence type="ECO:0000313" key="10">
    <source>
        <dbReference type="EMBL" id="TCP64191.1"/>
    </source>
</evidence>
<dbReference type="AlphaFoldDB" id="A0A4R2RW57"/>
<keyword evidence="3 8" id="KW-0699">rRNA-binding</keyword>
<dbReference type="Pfam" id="PF01649">
    <property type="entry name" value="Ribosomal_S20p"/>
    <property type="match status" value="1"/>
</dbReference>
<gene>
    <name evidence="8" type="primary">rpsT</name>
    <name evidence="10" type="ORF">EDD73_11143</name>
</gene>
<reference evidence="10 11" key="1">
    <citation type="submission" date="2019-03" db="EMBL/GenBank/DDBJ databases">
        <title>Genomic Encyclopedia of Type Strains, Phase IV (KMG-IV): sequencing the most valuable type-strain genomes for metagenomic binning, comparative biology and taxonomic classification.</title>
        <authorList>
            <person name="Goeker M."/>
        </authorList>
    </citation>
    <scope>NUCLEOTIDE SEQUENCE [LARGE SCALE GENOMIC DNA]</scope>
    <source>
        <strain evidence="10 11">DSM 11170</strain>
    </source>
</reference>
<dbReference type="GO" id="GO:0005829">
    <property type="term" value="C:cytosol"/>
    <property type="evidence" value="ECO:0007669"/>
    <property type="project" value="TreeGrafter"/>
</dbReference>
<name>A0A4R2RW57_9FIRM</name>
<comment type="function">
    <text evidence="1 8">Binds directly to 16S ribosomal RNA.</text>
</comment>
<dbReference type="FunFam" id="1.20.58.110:FF:000001">
    <property type="entry name" value="30S ribosomal protein S20"/>
    <property type="match status" value="1"/>
</dbReference>
<dbReference type="GO" id="GO:0006412">
    <property type="term" value="P:translation"/>
    <property type="evidence" value="ECO:0007669"/>
    <property type="project" value="UniProtKB-UniRule"/>
</dbReference>
<evidence type="ECO:0000313" key="11">
    <source>
        <dbReference type="Proteomes" id="UP000294813"/>
    </source>
</evidence>
<dbReference type="GO" id="GO:0015935">
    <property type="term" value="C:small ribosomal subunit"/>
    <property type="evidence" value="ECO:0007669"/>
    <property type="project" value="TreeGrafter"/>
</dbReference>
<accession>A0A4R2RW57</accession>
<keyword evidence="5 8" id="KW-0689">Ribosomal protein</keyword>
<dbReference type="SUPFAM" id="SSF46992">
    <property type="entry name" value="Ribosomal protein S20"/>
    <property type="match status" value="1"/>
</dbReference>
<keyword evidence="4 8" id="KW-0694">RNA-binding</keyword>
<evidence type="ECO:0000256" key="6">
    <source>
        <dbReference type="ARBA" id="ARBA00023274"/>
    </source>
</evidence>
<keyword evidence="11" id="KW-1185">Reference proteome</keyword>
<dbReference type="EMBL" id="SLXT01000011">
    <property type="protein sequence ID" value="TCP64191.1"/>
    <property type="molecule type" value="Genomic_DNA"/>
</dbReference>
<dbReference type="InterPro" id="IPR036510">
    <property type="entry name" value="Ribosomal_bS20_sf"/>
</dbReference>
<dbReference type="NCBIfam" id="TIGR00029">
    <property type="entry name" value="S20"/>
    <property type="match status" value="1"/>
</dbReference>
<dbReference type="InterPro" id="IPR002583">
    <property type="entry name" value="Ribosomal_bS20"/>
</dbReference>
<evidence type="ECO:0000256" key="8">
    <source>
        <dbReference type="HAMAP-Rule" id="MF_00500"/>
    </source>
</evidence>
<feature type="region of interest" description="Disordered" evidence="9">
    <location>
        <begin position="83"/>
        <end position="103"/>
    </location>
</feature>
<dbReference type="PANTHER" id="PTHR33398:SF1">
    <property type="entry name" value="SMALL RIBOSOMAL SUBUNIT PROTEIN BS20C"/>
    <property type="match status" value="1"/>
</dbReference>
<dbReference type="Proteomes" id="UP000294813">
    <property type="component" value="Unassembled WGS sequence"/>
</dbReference>
<dbReference type="PANTHER" id="PTHR33398">
    <property type="entry name" value="30S RIBOSOMAL PROTEIN S20"/>
    <property type="match status" value="1"/>
</dbReference>
<evidence type="ECO:0000256" key="4">
    <source>
        <dbReference type="ARBA" id="ARBA00022884"/>
    </source>
</evidence>
<protein>
    <recommendedName>
        <fullName evidence="7 8">Small ribosomal subunit protein bS20</fullName>
    </recommendedName>
</protein>
<dbReference type="GO" id="GO:0003735">
    <property type="term" value="F:structural constituent of ribosome"/>
    <property type="evidence" value="ECO:0007669"/>
    <property type="project" value="InterPro"/>
</dbReference>
<keyword evidence="6 8" id="KW-0687">Ribonucleoprotein</keyword>